<keyword evidence="2" id="KW-1185">Reference proteome</keyword>
<dbReference type="AlphaFoldDB" id="A0A5B7JJW4"/>
<reference evidence="1 2" key="1">
    <citation type="submission" date="2019-05" db="EMBL/GenBank/DDBJ databases">
        <title>Another draft genome of Portunus trituberculatus and its Hox gene families provides insights of decapod evolution.</title>
        <authorList>
            <person name="Jeong J.-H."/>
            <person name="Song I."/>
            <person name="Kim S."/>
            <person name="Choi T."/>
            <person name="Kim D."/>
            <person name="Ryu S."/>
            <person name="Kim W."/>
        </authorList>
    </citation>
    <scope>NUCLEOTIDE SEQUENCE [LARGE SCALE GENOMIC DNA]</scope>
    <source>
        <tissue evidence="1">Muscle</tissue>
    </source>
</reference>
<protein>
    <submittedName>
        <fullName evidence="1">Uncharacterized protein</fullName>
    </submittedName>
</protein>
<gene>
    <name evidence="1" type="ORF">E2C01_090054</name>
</gene>
<evidence type="ECO:0000313" key="1">
    <source>
        <dbReference type="EMBL" id="MPC94865.1"/>
    </source>
</evidence>
<dbReference type="EMBL" id="VSRR010100110">
    <property type="protein sequence ID" value="MPC94865.1"/>
    <property type="molecule type" value="Genomic_DNA"/>
</dbReference>
<proteinExistence type="predicted"/>
<organism evidence="1 2">
    <name type="scientific">Portunus trituberculatus</name>
    <name type="common">Swimming crab</name>
    <name type="synonym">Neptunus trituberculatus</name>
    <dbReference type="NCBI Taxonomy" id="210409"/>
    <lineage>
        <taxon>Eukaryota</taxon>
        <taxon>Metazoa</taxon>
        <taxon>Ecdysozoa</taxon>
        <taxon>Arthropoda</taxon>
        <taxon>Crustacea</taxon>
        <taxon>Multicrustacea</taxon>
        <taxon>Malacostraca</taxon>
        <taxon>Eumalacostraca</taxon>
        <taxon>Eucarida</taxon>
        <taxon>Decapoda</taxon>
        <taxon>Pleocyemata</taxon>
        <taxon>Brachyura</taxon>
        <taxon>Eubrachyura</taxon>
        <taxon>Portunoidea</taxon>
        <taxon>Portunidae</taxon>
        <taxon>Portuninae</taxon>
        <taxon>Portunus</taxon>
    </lineage>
</organism>
<dbReference type="Proteomes" id="UP000324222">
    <property type="component" value="Unassembled WGS sequence"/>
</dbReference>
<comment type="caution">
    <text evidence="1">The sequence shown here is derived from an EMBL/GenBank/DDBJ whole genome shotgun (WGS) entry which is preliminary data.</text>
</comment>
<sequence>MITIFLAYGGLHEKVIARFQEISCSEGEFQEEAEVRGTVEEKGSDE</sequence>
<evidence type="ECO:0000313" key="2">
    <source>
        <dbReference type="Proteomes" id="UP000324222"/>
    </source>
</evidence>
<accession>A0A5B7JJW4</accession>
<name>A0A5B7JJW4_PORTR</name>